<protein>
    <submittedName>
        <fullName evidence="3">Cadherin-like domain-containing protein</fullName>
    </submittedName>
</protein>
<dbReference type="Pfam" id="PF19077">
    <property type="entry name" value="Big_13"/>
    <property type="match status" value="1"/>
</dbReference>
<organism evidence="3 4">
    <name type="scientific">Ideonella paludis</name>
    <dbReference type="NCBI Taxonomy" id="1233411"/>
    <lineage>
        <taxon>Bacteria</taxon>
        <taxon>Pseudomonadati</taxon>
        <taxon>Pseudomonadota</taxon>
        <taxon>Betaproteobacteria</taxon>
        <taxon>Burkholderiales</taxon>
        <taxon>Sphaerotilaceae</taxon>
        <taxon>Ideonella</taxon>
    </lineage>
</organism>
<keyword evidence="4" id="KW-1185">Reference proteome</keyword>
<dbReference type="Gene3D" id="2.60.40.2810">
    <property type="match status" value="2"/>
</dbReference>
<feature type="region of interest" description="Disordered" evidence="1">
    <location>
        <begin position="1"/>
        <end position="21"/>
    </location>
</feature>
<dbReference type="PANTHER" id="PTHR39431:SF1">
    <property type="entry name" value="FRPA_C-RELATED PROTEIN"/>
    <property type="match status" value="1"/>
</dbReference>
<dbReference type="SUPFAM" id="SSF141072">
    <property type="entry name" value="CalX-like"/>
    <property type="match status" value="1"/>
</dbReference>
<dbReference type="Pfam" id="PF17963">
    <property type="entry name" value="Big_9"/>
    <property type="match status" value="2"/>
</dbReference>
<dbReference type="InterPro" id="IPR013783">
    <property type="entry name" value="Ig-like_fold"/>
</dbReference>
<dbReference type="Gene3D" id="2.60.40.10">
    <property type="entry name" value="Immunoglobulins"/>
    <property type="match status" value="4"/>
</dbReference>
<evidence type="ECO:0000256" key="1">
    <source>
        <dbReference type="SAM" id="MobiDB-lite"/>
    </source>
</evidence>
<dbReference type="EMBL" id="JAGQDG010000009">
    <property type="protein sequence ID" value="MBQ0937572.1"/>
    <property type="molecule type" value="Genomic_DNA"/>
</dbReference>
<dbReference type="NCBIfam" id="NF012211">
    <property type="entry name" value="tand_rpt_95"/>
    <property type="match status" value="2"/>
</dbReference>
<name>A0ABS5E2D2_9BURK</name>
<evidence type="ECO:0000259" key="2">
    <source>
        <dbReference type="Pfam" id="PF19077"/>
    </source>
</evidence>
<feature type="domain" description="Bacterial Ig-like" evidence="2">
    <location>
        <begin position="228"/>
        <end position="316"/>
    </location>
</feature>
<feature type="compositionally biased region" description="Polar residues" evidence="1">
    <location>
        <begin position="12"/>
        <end position="21"/>
    </location>
</feature>
<reference evidence="3 4" key="1">
    <citation type="submission" date="2021-04" db="EMBL/GenBank/DDBJ databases">
        <title>The genome sequence of type strain Ideonella paludis KCTC 32238.</title>
        <authorList>
            <person name="Liu Y."/>
        </authorList>
    </citation>
    <scope>NUCLEOTIDE SEQUENCE [LARGE SCALE GENOMIC DNA]</scope>
    <source>
        <strain evidence="3 4">KCTC 32238</strain>
    </source>
</reference>
<sequence length="1591" mass="164260">MSKPISPLRSMPLSSGVPTGNQGPIVTDEWFTVKAGQSVSAHESVLLLNDKDLDGGVLSLAGIGQPEHGSLTRAADGTLTYVADPTYSGSDCFTYTVSDGQGGFTTGTVYITVESCNPPTNKPPVTQDEWVTAQAGVAISAHESALLANDADPEGGALTVRNFGKPAHGSLTRAADGTLTYVADPGYSGPDSFTYEVVDAQGLATTATVHINVIPATLAVAITAVVDDVGAQTGSVALGGVTDDRRPTIQGRTEANATVTLYDGITKLGEVKADAQGNFSFTPTADLAHGPHDFKAVASTPDGRTANSNPWNVTIDCPTIPPLPAPAVVIAEDLNNDGVINKAENTGRADAVVTLSAGAKAGDTLFVTDQTGAKQEKLLTAADIAASKVTFVDGFAMPAEGQTLTLTAQIRSSEGVLSEKSSDSAVIDTSGPGNPVITIVTDTDNNGRINQTELTAAGGVDLKVDLPVTAKAGDKLTVTDQTGAKIEVILTAAHIAAKSVSFDNAFPAPAHGSTITVTATLTDPAGNVSPPSTDSALIDCPAPLPAPVVVIAEDLNNDGVINKAENTGRADAVVTLSAGAKAGDTLFVTDQTGAKQEKLLTAADIAAGKVTFVDGFAMPAEGQTLTLTAQIRSAEGVLSEKSSDSAVIDTSGPGNPVITIVTDTDNNGRINQTELTAAGGVDLKVDLPVTAKAGDKLTVTDQTGAKIEVILTAAHIAAKSVSFDNAFPAPAHGSTITVTATLTDPAGNVSQPSTDSALIDCPAPLPAPVVVIAEDLNNDGVINKAENTGRADAVVTLSAGAKAGDTLFVTDQTGAKQEKLLTAADIAAGKVTFVDGFAMPAEGQTLTLTAQIRSSEGVLSEKSSDSAVIDTTGPGNPVITIVTDTDNNGRINKGELAAAGGIDLKVDLPGTAKAGDQLTVTDQEGRTLKVTLTEAHIAAKAVSFDNAFPTPAPGQTIKVTATLTDPAGNVSAPSTDSAVLENPPSEVLAVSSPQVTEGQALVFNVSTSASDIDTLMTLTLASGTAVVGTDTAPNLQVNFGQGWINLVGNQVLVPAGTSSYQVQVLTVDDRLVERSETVSLTVSSGTINSRQGVGTILDNDNCNGFVSGTEDTPLVLTWSNFNADLLPGAQPKLQISALPADGILQYNNNGTWTAVGLNQVISKADIDAGRLRFLPDSQESGTNAYGGAGVGNKQADYTKFGFTLFNADGQAHTGSIMTVDIAPLADHGTWESCVPKATGTTGLHTWSFLGLVNGAGRYTSPDIDGSERTMVALKWQQGMKVTDGDTGASWWPPHNPTALVWIKPNDSVTVWTERTGECSFRSKLEYAIYRQEVDSQGNVINELSTGFKIAQKDYVSPLMLDMNGDGIQTVNVEHGVAFDLMGQGQKERTGWTDGKDGFLVMDRNGDGQINDGTELFGNGTRTAEGKQAKDGFAALADLDSNGDGHITAADAEFANLQVWVDGNGDGQTQAGELVHLADVGIVSLNLQAQQTEVLQKGNIIGLMSSFTKADGSSHELADVWFGLDTQVQPSEPLAAEDLLRGDAMHEVCSGDPRCPHVSVLPAPELPEVVAYAHLPGRVGFERWEEATHSVM</sequence>
<gene>
    <name evidence="3" type="ORF">KAK11_19765</name>
</gene>
<dbReference type="PANTHER" id="PTHR39431">
    <property type="entry name" value="FRPA/C-RELATED PROTEIN"/>
    <property type="match status" value="1"/>
</dbReference>
<evidence type="ECO:0000313" key="4">
    <source>
        <dbReference type="Proteomes" id="UP000672097"/>
    </source>
</evidence>
<dbReference type="InterPro" id="IPR044016">
    <property type="entry name" value="Big_13"/>
</dbReference>
<dbReference type="Gene3D" id="2.60.40.2030">
    <property type="match status" value="1"/>
</dbReference>
<dbReference type="RefSeq" id="WP_210811180.1">
    <property type="nucleotide sequence ID" value="NZ_JAGQDG010000009.1"/>
</dbReference>
<dbReference type="Proteomes" id="UP000672097">
    <property type="component" value="Unassembled WGS sequence"/>
</dbReference>
<dbReference type="InterPro" id="IPR018247">
    <property type="entry name" value="EF_Hand_1_Ca_BS"/>
</dbReference>
<proteinExistence type="predicted"/>
<evidence type="ECO:0000313" key="3">
    <source>
        <dbReference type="EMBL" id="MBQ0937572.1"/>
    </source>
</evidence>
<dbReference type="PROSITE" id="PS00018">
    <property type="entry name" value="EF_HAND_1"/>
    <property type="match status" value="3"/>
</dbReference>
<comment type="caution">
    <text evidence="3">The sequence shown here is derived from an EMBL/GenBank/DDBJ whole genome shotgun (WGS) entry which is preliminary data.</text>
</comment>
<accession>A0ABS5E2D2</accession>
<dbReference type="InterPro" id="IPR038081">
    <property type="entry name" value="CalX-like_sf"/>
</dbReference>